<accession>A0A8H5Y7M6</accession>
<dbReference type="Pfam" id="PF01557">
    <property type="entry name" value="FAA_hydrolase"/>
    <property type="match status" value="1"/>
</dbReference>
<dbReference type="InterPro" id="IPR013154">
    <property type="entry name" value="ADH-like_N"/>
</dbReference>
<evidence type="ECO:0000256" key="2">
    <source>
        <dbReference type="ARBA" id="ARBA00022723"/>
    </source>
</evidence>
<evidence type="ECO:0000313" key="4">
    <source>
        <dbReference type="EMBL" id="KAF5706621.1"/>
    </source>
</evidence>
<dbReference type="EMBL" id="JAAQPF010000318">
    <property type="protein sequence ID" value="KAF5706621.1"/>
    <property type="molecule type" value="Genomic_DNA"/>
</dbReference>
<evidence type="ECO:0000313" key="5">
    <source>
        <dbReference type="Proteomes" id="UP000532311"/>
    </source>
</evidence>
<dbReference type="GO" id="GO:0016491">
    <property type="term" value="F:oxidoreductase activity"/>
    <property type="evidence" value="ECO:0007669"/>
    <property type="project" value="InterPro"/>
</dbReference>
<gene>
    <name evidence="4" type="ORF">FGLOB1_7384</name>
</gene>
<feature type="domain" description="Enoyl reductase (ER)" evidence="3">
    <location>
        <begin position="283"/>
        <end position="548"/>
    </location>
</feature>
<dbReference type="SMART" id="SM00829">
    <property type="entry name" value="PKS_ER"/>
    <property type="match status" value="1"/>
</dbReference>
<dbReference type="InterPro" id="IPR020843">
    <property type="entry name" value="ER"/>
</dbReference>
<name>A0A8H5Y7M6_9HYPO</name>
<organism evidence="4 5">
    <name type="scientific">Fusarium globosum</name>
    <dbReference type="NCBI Taxonomy" id="78864"/>
    <lineage>
        <taxon>Eukaryota</taxon>
        <taxon>Fungi</taxon>
        <taxon>Dikarya</taxon>
        <taxon>Ascomycota</taxon>
        <taxon>Pezizomycotina</taxon>
        <taxon>Sordariomycetes</taxon>
        <taxon>Hypocreomycetidae</taxon>
        <taxon>Hypocreales</taxon>
        <taxon>Nectriaceae</taxon>
        <taxon>Fusarium</taxon>
        <taxon>Fusarium fujikuroi species complex</taxon>
    </lineage>
</organism>
<dbReference type="Pfam" id="PF00107">
    <property type="entry name" value="ADH_zinc_N"/>
    <property type="match status" value="1"/>
</dbReference>
<evidence type="ECO:0000256" key="1">
    <source>
        <dbReference type="ARBA" id="ARBA00010211"/>
    </source>
</evidence>
<dbReference type="GO" id="GO:0050163">
    <property type="term" value="F:oxaloacetate tautomerase activity"/>
    <property type="evidence" value="ECO:0007669"/>
    <property type="project" value="UniProtKB-ARBA"/>
</dbReference>
<dbReference type="GO" id="GO:0046872">
    <property type="term" value="F:metal ion binding"/>
    <property type="evidence" value="ECO:0007669"/>
    <property type="project" value="UniProtKB-KW"/>
</dbReference>
<keyword evidence="5" id="KW-1185">Reference proteome</keyword>
<dbReference type="FunFam" id="3.90.850.10:FF:000002">
    <property type="entry name" value="2-hydroxyhepta-2,4-diene-1,7-dioate isomerase"/>
    <property type="match status" value="1"/>
</dbReference>
<sequence length="628" mass="67143">MASSTLQRLVRFVPRSSPSKILIGQPADKDIDVGAALRQGQEVAVSVWSGSSVLSPGSSTGTTETIDRILSPLAQNEIGTVRCVGLNYRKHAAECGLDPPAIPVIFMKPATTIVDPWPARGTIPKLSQVDESGDYEAELAVVIGKTAKNVSEAEALDYVLGYTAANDVSSRTQQLNQSQWSFSKSFDGACPLGPTLVLKSLITDPTKLHMRGLKNGEVYQESGIDDLIFSIPKIISWLSQGTTLPPGTVIVTGTPAGVGMGRTPKDALRHGDEFAVEILPHIGTLTNIFENEKIPKPKPNEVLIRVATAGFCHTDLMVYHGITQVSLPFIGSHEPAGTIVALGSDVPGIWHIGDRVGVTNFMDPCQGCNGCKWAMQSLGSLDPRFCDNKTMCGIVRRDGAFAEYMVSWHGAVVSLPDSTGFEQAAPLICAGSQATVWHAINQADATKGETIGIIGIGGLGILGIQFAKARGYRVIAIDSHEVGPKLASGVPSHLQPDLVLKLDDPETIQKISDFTDGIGLKATIVCTSDDAASDWAAQRLQPRGILVAAGFPEHGLKFDPMNLILREIFVKGTVHGSMSETREMMEFVVKHGIRSHLTLLTMEEAEDIAAKSEAHAFIGRPVVKIGMH</sequence>
<proteinExistence type="inferred from homology"/>
<evidence type="ECO:0000259" key="3">
    <source>
        <dbReference type="SMART" id="SM00829"/>
    </source>
</evidence>
<dbReference type="GO" id="GO:0018773">
    <property type="term" value="F:acetylpyruvate hydrolase activity"/>
    <property type="evidence" value="ECO:0007669"/>
    <property type="project" value="TreeGrafter"/>
</dbReference>
<dbReference type="Pfam" id="PF08240">
    <property type="entry name" value="ADH_N"/>
    <property type="match status" value="1"/>
</dbReference>
<dbReference type="SUPFAM" id="SSF56529">
    <property type="entry name" value="FAH"/>
    <property type="match status" value="1"/>
</dbReference>
<dbReference type="InterPro" id="IPR013149">
    <property type="entry name" value="ADH-like_C"/>
</dbReference>
<dbReference type="PANTHER" id="PTHR11820:SF7">
    <property type="entry name" value="ACYLPYRUVASE FAHD1, MITOCHONDRIAL"/>
    <property type="match status" value="1"/>
</dbReference>
<comment type="caution">
    <text evidence="4">The sequence shown here is derived from an EMBL/GenBank/DDBJ whole genome shotgun (WGS) entry which is preliminary data.</text>
</comment>
<dbReference type="Gene3D" id="3.90.850.10">
    <property type="entry name" value="Fumarylacetoacetase-like, C-terminal domain"/>
    <property type="match status" value="1"/>
</dbReference>
<comment type="similarity">
    <text evidence="1">Belongs to the FAH family.</text>
</comment>
<dbReference type="SUPFAM" id="SSF51735">
    <property type="entry name" value="NAD(P)-binding Rossmann-fold domains"/>
    <property type="match status" value="1"/>
</dbReference>
<dbReference type="GO" id="GO:0006107">
    <property type="term" value="P:oxaloacetate metabolic process"/>
    <property type="evidence" value="ECO:0007669"/>
    <property type="project" value="UniProtKB-ARBA"/>
</dbReference>
<dbReference type="AlphaFoldDB" id="A0A8H5Y7M6"/>
<dbReference type="InterPro" id="IPR036291">
    <property type="entry name" value="NAD(P)-bd_dom_sf"/>
</dbReference>
<dbReference type="Gene3D" id="3.40.50.720">
    <property type="entry name" value="NAD(P)-binding Rossmann-like Domain"/>
    <property type="match status" value="1"/>
</dbReference>
<dbReference type="PANTHER" id="PTHR11820">
    <property type="entry name" value="ACYLPYRUVASE"/>
    <property type="match status" value="1"/>
</dbReference>
<dbReference type="Gene3D" id="3.90.180.10">
    <property type="entry name" value="Medium-chain alcohol dehydrogenases, catalytic domain"/>
    <property type="match status" value="1"/>
</dbReference>
<dbReference type="Proteomes" id="UP000532311">
    <property type="component" value="Unassembled WGS sequence"/>
</dbReference>
<reference evidence="4 5" key="1">
    <citation type="submission" date="2020-05" db="EMBL/GenBank/DDBJ databases">
        <title>Identification and distribution of gene clusters putatively required for synthesis of sphingolipid metabolism inhibitors in phylogenetically diverse species of the filamentous fungus Fusarium.</title>
        <authorList>
            <person name="Kim H.-S."/>
            <person name="Busman M."/>
            <person name="Brown D.W."/>
            <person name="Divon H."/>
            <person name="Uhlig S."/>
            <person name="Proctor R.H."/>
        </authorList>
    </citation>
    <scope>NUCLEOTIDE SEQUENCE [LARGE SCALE GENOMIC DNA]</scope>
    <source>
        <strain evidence="4 5">NRRL 26131</strain>
    </source>
</reference>
<dbReference type="InterPro" id="IPR011234">
    <property type="entry name" value="Fumarylacetoacetase-like_C"/>
</dbReference>
<dbReference type="InterPro" id="IPR011032">
    <property type="entry name" value="GroES-like_sf"/>
</dbReference>
<dbReference type="InterPro" id="IPR036663">
    <property type="entry name" value="Fumarylacetoacetase_C_sf"/>
</dbReference>
<keyword evidence="2" id="KW-0479">Metal-binding</keyword>
<protein>
    <submittedName>
        <fullName evidence="4">Alcohol dehydrogenase V</fullName>
    </submittedName>
</protein>
<dbReference type="SUPFAM" id="SSF50129">
    <property type="entry name" value="GroES-like"/>
    <property type="match status" value="1"/>
</dbReference>